<evidence type="ECO:0000313" key="2">
    <source>
        <dbReference type="Proteomes" id="UP000077315"/>
    </source>
</evidence>
<dbReference type="OrthoDB" id="2273311at2759"/>
<dbReference type="RefSeq" id="XP_018283737.1">
    <property type="nucleotide sequence ID" value="XM_018433085.1"/>
</dbReference>
<evidence type="ECO:0000313" key="1">
    <source>
        <dbReference type="EMBL" id="OAD65697.1"/>
    </source>
</evidence>
<protein>
    <submittedName>
        <fullName evidence="1">Uncharacterized protein</fullName>
    </submittedName>
</protein>
<accession>A0A167JC96</accession>
<organism evidence="1 2">
    <name type="scientific">Phycomyces blakesleeanus (strain ATCC 8743b / DSM 1359 / FGSC 10004 / NBRC 33097 / NRRL 1555)</name>
    <dbReference type="NCBI Taxonomy" id="763407"/>
    <lineage>
        <taxon>Eukaryota</taxon>
        <taxon>Fungi</taxon>
        <taxon>Fungi incertae sedis</taxon>
        <taxon>Mucoromycota</taxon>
        <taxon>Mucoromycotina</taxon>
        <taxon>Mucoromycetes</taxon>
        <taxon>Mucorales</taxon>
        <taxon>Phycomycetaceae</taxon>
        <taxon>Phycomyces</taxon>
    </lineage>
</organism>
<name>A0A167JC96_PHYB8</name>
<gene>
    <name evidence="1" type="ORF">PHYBLDRAFT_153173</name>
</gene>
<dbReference type="VEuPathDB" id="FungiDB:PHYBLDRAFT_153173"/>
<proteinExistence type="predicted"/>
<dbReference type="InParanoid" id="A0A167JC96"/>
<keyword evidence="2" id="KW-1185">Reference proteome</keyword>
<dbReference type="GeneID" id="28993991"/>
<reference evidence="2" key="1">
    <citation type="submission" date="2015-06" db="EMBL/GenBank/DDBJ databases">
        <title>Expansion of signal transduction pathways in fungi by whole-genome duplication.</title>
        <authorList>
            <consortium name="DOE Joint Genome Institute"/>
            <person name="Corrochano L.M."/>
            <person name="Kuo A."/>
            <person name="Marcet-Houben M."/>
            <person name="Polaino S."/>
            <person name="Salamov A."/>
            <person name="Villalobos J.M."/>
            <person name="Alvarez M.I."/>
            <person name="Avalos J."/>
            <person name="Benito E.P."/>
            <person name="Benoit I."/>
            <person name="Burger G."/>
            <person name="Camino L.P."/>
            <person name="Canovas D."/>
            <person name="Cerda-Olmedo E."/>
            <person name="Cheng J.-F."/>
            <person name="Dominguez A."/>
            <person name="Elias M."/>
            <person name="Eslava A.P."/>
            <person name="Glaser F."/>
            <person name="Grimwood J."/>
            <person name="Gutierrez G."/>
            <person name="Heitman J."/>
            <person name="Henrissat B."/>
            <person name="Iturriaga E.A."/>
            <person name="Lang B.F."/>
            <person name="Lavin J.L."/>
            <person name="Lee S."/>
            <person name="Li W."/>
            <person name="Lindquist E."/>
            <person name="Lopez-Garcia S."/>
            <person name="Luque E.M."/>
            <person name="Marcos A.T."/>
            <person name="Martin J."/>
            <person name="McCluskey K."/>
            <person name="Medina H.R."/>
            <person name="Miralles-Duran A."/>
            <person name="Miyazaki A."/>
            <person name="Munoz-Torres E."/>
            <person name="Oguiza J.A."/>
            <person name="Ohm R."/>
            <person name="Olmedo M."/>
            <person name="Orejas M."/>
            <person name="Ortiz-Castellanos L."/>
            <person name="Pisabarro A.G."/>
            <person name="Rodriguez-Romero J."/>
            <person name="Ruiz-Herrera J."/>
            <person name="Ruiz-Vazquez R."/>
            <person name="Sanz C."/>
            <person name="Schackwitz W."/>
            <person name="Schmutz J."/>
            <person name="Shahriari M."/>
            <person name="Shelest E."/>
            <person name="Silva-Franco F."/>
            <person name="Soanes D."/>
            <person name="Syed K."/>
            <person name="Tagua V.G."/>
            <person name="Talbot N.J."/>
            <person name="Thon M."/>
            <person name="De vries R.P."/>
            <person name="Wiebenga A."/>
            <person name="Yadav J.S."/>
            <person name="Braun E.L."/>
            <person name="Baker S."/>
            <person name="Garre V."/>
            <person name="Horwitz B."/>
            <person name="Torres-Martinez S."/>
            <person name="Idnurm A."/>
            <person name="Herrera-Estrella A."/>
            <person name="Gabaldon T."/>
            <person name="Grigoriev I.V."/>
        </authorList>
    </citation>
    <scope>NUCLEOTIDE SEQUENCE [LARGE SCALE GENOMIC DNA]</scope>
    <source>
        <strain evidence="2">NRRL 1555(-)</strain>
    </source>
</reference>
<dbReference type="EMBL" id="KV441008">
    <property type="protein sequence ID" value="OAD65697.1"/>
    <property type="molecule type" value="Genomic_DNA"/>
</dbReference>
<dbReference type="AlphaFoldDB" id="A0A167JC96"/>
<dbReference type="Proteomes" id="UP000077315">
    <property type="component" value="Unassembled WGS sequence"/>
</dbReference>
<sequence>MASFFPTPLCHFRGFLFSGITDALRIRSLSAKVIRAHIRLPLAQIPPPFPNVSPAHWRRFWESRLPLRLYTIWWRLMHTKIPSSRQRLFSHNVTDIEDPYCVLRGELEDDEHLFWACAYKQPVLATSCNSAPYQSYLSYVLIPSPSIFSVDRAIWEAHFRYFFNNIPFVTNRSAFIVVVIAVSVSVSVSTSAPVSVSCGYSDNDNGSGS</sequence>